<dbReference type="InterPro" id="IPR057326">
    <property type="entry name" value="KR_dom"/>
</dbReference>
<dbReference type="InterPro" id="IPR002347">
    <property type="entry name" value="SDR_fam"/>
</dbReference>
<dbReference type="SMART" id="SM00822">
    <property type="entry name" value="PKS_KR"/>
    <property type="match status" value="1"/>
</dbReference>
<evidence type="ECO:0000256" key="2">
    <source>
        <dbReference type="ARBA" id="ARBA00023002"/>
    </source>
</evidence>
<evidence type="ECO:0000256" key="1">
    <source>
        <dbReference type="ARBA" id="ARBA00006484"/>
    </source>
</evidence>
<reference evidence="5 6" key="1">
    <citation type="submission" date="2024-06" db="EMBL/GenBank/DDBJ databases">
        <title>The Natural Products Discovery Center: Release of the First 8490 Sequenced Strains for Exploring Actinobacteria Biosynthetic Diversity.</title>
        <authorList>
            <person name="Kalkreuter E."/>
            <person name="Kautsar S.A."/>
            <person name="Yang D."/>
            <person name="Bader C.D."/>
            <person name="Teijaro C.N."/>
            <person name="Fluegel L."/>
            <person name="Davis C.M."/>
            <person name="Simpson J.R."/>
            <person name="Lauterbach L."/>
            <person name="Steele A.D."/>
            <person name="Gui C."/>
            <person name="Meng S."/>
            <person name="Li G."/>
            <person name="Viehrig K."/>
            <person name="Ye F."/>
            <person name="Su P."/>
            <person name="Kiefer A.F."/>
            <person name="Nichols A."/>
            <person name="Cepeda A.J."/>
            <person name="Yan W."/>
            <person name="Fan B."/>
            <person name="Jiang Y."/>
            <person name="Adhikari A."/>
            <person name="Zheng C.-J."/>
            <person name="Schuster L."/>
            <person name="Cowan T.M."/>
            <person name="Smanski M.J."/>
            <person name="Chevrette M.G."/>
            <person name="De Carvalho L.P.S."/>
            <person name="Shen B."/>
        </authorList>
    </citation>
    <scope>NUCLEOTIDE SEQUENCE [LARGE SCALE GENOMIC DNA]</scope>
    <source>
        <strain evidence="5 6">NPDC050403</strain>
    </source>
</reference>
<dbReference type="InterPro" id="IPR036291">
    <property type="entry name" value="NAD(P)-bd_dom_sf"/>
</dbReference>
<proteinExistence type="inferred from homology"/>
<name>A0ABV3FYT0_9NOCA</name>
<keyword evidence="6" id="KW-1185">Reference proteome</keyword>
<evidence type="ECO:0000313" key="5">
    <source>
        <dbReference type="EMBL" id="MEV0710594.1"/>
    </source>
</evidence>
<comment type="caution">
    <text evidence="5">The sequence shown here is derived from an EMBL/GenBank/DDBJ whole genome shotgun (WGS) entry which is preliminary data.</text>
</comment>
<dbReference type="Gene3D" id="3.40.50.720">
    <property type="entry name" value="NAD(P)-binding Rossmann-like Domain"/>
    <property type="match status" value="1"/>
</dbReference>
<accession>A0ABV3FYT0</accession>
<sequence>MNAIVGTPDKRSALVIGGASGIGFATARTLAAEGYRVVIADVNEEGAREAAARLGGEVTAIAMDVTDEASVQRGFEAEQGVHAVVDCAGLSMPGALTELELAHWRTTIDVCLTGTFLVIKHAGRQMADGGSITCIASLNARQPGTGLAAYCAAKAGVLMLVQVAALELAERGIRVNAISPGLVDTPLVAGAALVPGLIEEYLENTPLGRSGRPEEIADAVAFLASSRAGWMTGSTIDLNGGAHLRRYPDVVGRVKAMMEQAAP</sequence>
<dbReference type="PANTHER" id="PTHR24321">
    <property type="entry name" value="DEHYDROGENASES, SHORT CHAIN"/>
    <property type="match status" value="1"/>
</dbReference>
<dbReference type="EMBL" id="JBFAKC010000011">
    <property type="protein sequence ID" value="MEV0710594.1"/>
    <property type="molecule type" value="Genomic_DNA"/>
</dbReference>
<keyword evidence="3" id="KW-0520">NAD</keyword>
<dbReference type="Proteomes" id="UP001551695">
    <property type="component" value="Unassembled WGS sequence"/>
</dbReference>
<dbReference type="RefSeq" id="WP_357786533.1">
    <property type="nucleotide sequence ID" value="NZ_JBFAKC010000011.1"/>
</dbReference>
<organism evidence="5 6">
    <name type="scientific">Nocardia aurea</name>
    <dbReference type="NCBI Taxonomy" id="2144174"/>
    <lineage>
        <taxon>Bacteria</taxon>
        <taxon>Bacillati</taxon>
        <taxon>Actinomycetota</taxon>
        <taxon>Actinomycetes</taxon>
        <taxon>Mycobacteriales</taxon>
        <taxon>Nocardiaceae</taxon>
        <taxon>Nocardia</taxon>
    </lineage>
</organism>
<dbReference type="PROSITE" id="PS00061">
    <property type="entry name" value="ADH_SHORT"/>
    <property type="match status" value="1"/>
</dbReference>
<dbReference type="PANTHER" id="PTHR24321:SF8">
    <property type="entry name" value="ESTRADIOL 17-BETA-DEHYDROGENASE 8-RELATED"/>
    <property type="match status" value="1"/>
</dbReference>
<dbReference type="InterPro" id="IPR020904">
    <property type="entry name" value="Sc_DH/Rdtase_CS"/>
</dbReference>
<evidence type="ECO:0000313" key="6">
    <source>
        <dbReference type="Proteomes" id="UP001551695"/>
    </source>
</evidence>
<dbReference type="PRINTS" id="PR00081">
    <property type="entry name" value="GDHRDH"/>
</dbReference>
<dbReference type="CDD" id="cd05233">
    <property type="entry name" value="SDR_c"/>
    <property type="match status" value="1"/>
</dbReference>
<evidence type="ECO:0000259" key="4">
    <source>
        <dbReference type="SMART" id="SM00822"/>
    </source>
</evidence>
<dbReference type="SUPFAM" id="SSF51735">
    <property type="entry name" value="NAD(P)-binding Rossmann-fold domains"/>
    <property type="match status" value="1"/>
</dbReference>
<comment type="similarity">
    <text evidence="1">Belongs to the short-chain dehydrogenases/reductases (SDR) family.</text>
</comment>
<protein>
    <submittedName>
        <fullName evidence="5">SDR family NAD(P)-dependent oxidoreductase</fullName>
    </submittedName>
</protein>
<dbReference type="Pfam" id="PF13561">
    <property type="entry name" value="adh_short_C2"/>
    <property type="match status" value="1"/>
</dbReference>
<feature type="domain" description="Ketoreductase" evidence="4">
    <location>
        <begin position="11"/>
        <end position="181"/>
    </location>
</feature>
<evidence type="ECO:0000256" key="3">
    <source>
        <dbReference type="ARBA" id="ARBA00023027"/>
    </source>
</evidence>
<keyword evidence="2" id="KW-0560">Oxidoreductase</keyword>
<gene>
    <name evidence="5" type="ORF">AB0I48_23800</name>
</gene>